<proteinExistence type="predicted"/>
<protein>
    <submittedName>
        <fullName evidence="2">Uncharacterized protein</fullName>
    </submittedName>
</protein>
<evidence type="ECO:0000313" key="2">
    <source>
        <dbReference type="EMBL" id="KAK7547704.1"/>
    </source>
</evidence>
<comment type="caution">
    <text evidence="2">The sequence shown here is derived from an EMBL/GenBank/DDBJ whole genome shotgun (WGS) entry which is preliminary data.</text>
</comment>
<gene>
    <name evidence="2" type="ORF">IWX46DRAFT_580404</name>
</gene>
<reference evidence="2 3" key="1">
    <citation type="submission" date="2024-04" db="EMBL/GenBank/DDBJ databases">
        <title>Phyllosticta paracitricarpa is synonymous to the EU quarantine fungus P. citricarpa based on phylogenomic analyses.</title>
        <authorList>
            <consortium name="Lawrence Berkeley National Laboratory"/>
            <person name="Van Ingen-Buijs V.A."/>
            <person name="Van Westerhoven A.C."/>
            <person name="Haridas S."/>
            <person name="Skiadas P."/>
            <person name="Martin F."/>
            <person name="Groenewald J.Z."/>
            <person name="Crous P.W."/>
            <person name="Seidl M.F."/>
        </authorList>
    </citation>
    <scope>NUCLEOTIDE SEQUENCE [LARGE SCALE GENOMIC DNA]</scope>
    <source>
        <strain evidence="2 3">CBS 122670</strain>
    </source>
</reference>
<dbReference type="Proteomes" id="UP001365128">
    <property type="component" value="Unassembled WGS sequence"/>
</dbReference>
<feature type="region of interest" description="Disordered" evidence="1">
    <location>
        <begin position="1"/>
        <end position="23"/>
    </location>
</feature>
<keyword evidence="3" id="KW-1185">Reference proteome</keyword>
<name>A0ABR1MI87_9PEZI</name>
<evidence type="ECO:0000256" key="1">
    <source>
        <dbReference type="SAM" id="MobiDB-lite"/>
    </source>
</evidence>
<organism evidence="2 3">
    <name type="scientific">Phyllosticta citricarpa</name>
    <dbReference type="NCBI Taxonomy" id="55181"/>
    <lineage>
        <taxon>Eukaryota</taxon>
        <taxon>Fungi</taxon>
        <taxon>Dikarya</taxon>
        <taxon>Ascomycota</taxon>
        <taxon>Pezizomycotina</taxon>
        <taxon>Dothideomycetes</taxon>
        <taxon>Dothideomycetes incertae sedis</taxon>
        <taxon>Botryosphaeriales</taxon>
        <taxon>Phyllostictaceae</taxon>
        <taxon>Phyllosticta</taxon>
    </lineage>
</organism>
<evidence type="ECO:0000313" key="3">
    <source>
        <dbReference type="Proteomes" id="UP001365128"/>
    </source>
</evidence>
<dbReference type="EMBL" id="JBBPDW010000012">
    <property type="protein sequence ID" value="KAK7547704.1"/>
    <property type="molecule type" value="Genomic_DNA"/>
</dbReference>
<sequence>MPAGLHSTRSSQRQRQRQRQKSNVGSLIIARQASGVPVGIGIGAWVWVWVWMPWDAVGCHGMRRDGCHSAATEPAKLRDCYLARTALPLEIVCKPKLAMPWWAHIKLLSLNNVRIPPVTLSSSSAASIPPALWKTLGEVRCCGCRRFPMRRDLPFPASVPGRNTTVAPSSSHD</sequence>
<accession>A0ABR1MI87</accession>